<proteinExistence type="predicted"/>
<organism evidence="2 3">
    <name type="scientific">Aspergillus nanangensis</name>
    <dbReference type="NCBI Taxonomy" id="2582783"/>
    <lineage>
        <taxon>Eukaryota</taxon>
        <taxon>Fungi</taxon>
        <taxon>Dikarya</taxon>
        <taxon>Ascomycota</taxon>
        <taxon>Pezizomycotina</taxon>
        <taxon>Eurotiomycetes</taxon>
        <taxon>Eurotiomycetidae</taxon>
        <taxon>Eurotiales</taxon>
        <taxon>Aspergillaceae</taxon>
        <taxon>Aspergillus</taxon>
        <taxon>Aspergillus subgen. Circumdati</taxon>
    </lineage>
</organism>
<gene>
    <name evidence="2" type="ORF">FE257_000344</name>
</gene>
<evidence type="ECO:0000313" key="2">
    <source>
        <dbReference type="EMBL" id="KAF9895438.1"/>
    </source>
</evidence>
<reference evidence="2" key="2">
    <citation type="submission" date="2020-02" db="EMBL/GenBank/DDBJ databases">
        <authorList>
            <person name="Gilchrist C.L.M."/>
            <person name="Chooi Y.-H."/>
        </authorList>
    </citation>
    <scope>NUCLEOTIDE SEQUENCE</scope>
    <source>
        <strain evidence="2">MST-FP2251</strain>
    </source>
</reference>
<evidence type="ECO:0000313" key="3">
    <source>
        <dbReference type="Proteomes" id="UP001194746"/>
    </source>
</evidence>
<dbReference type="EMBL" id="VCAU01000001">
    <property type="protein sequence ID" value="KAF9895438.1"/>
    <property type="molecule type" value="Genomic_DNA"/>
</dbReference>
<sequence length="105" mass="11431">MIGSESAGNQQGEERVDWRGDPKHPILHGTKAQFRHEGIGYRCDGDGLDRLNVMTRSLLGQCAEWVAQTVDSNHIGLIALQKHCAPPHGTTFHKISRMGKCGAAA</sequence>
<accession>A0AAD4H168</accession>
<keyword evidence="3" id="KW-1185">Reference proteome</keyword>
<feature type="compositionally biased region" description="Polar residues" evidence="1">
    <location>
        <begin position="1"/>
        <end position="11"/>
    </location>
</feature>
<name>A0AAD4H168_ASPNN</name>
<feature type="compositionally biased region" description="Basic and acidic residues" evidence="1">
    <location>
        <begin position="12"/>
        <end position="24"/>
    </location>
</feature>
<feature type="region of interest" description="Disordered" evidence="1">
    <location>
        <begin position="1"/>
        <end position="27"/>
    </location>
</feature>
<dbReference type="AlphaFoldDB" id="A0AAD4H168"/>
<reference evidence="2" key="1">
    <citation type="journal article" date="2019" name="Beilstein J. Org. Chem.">
        <title>Nanangenines: drimane sesquiterpenoids as the dominant metabolite cohort of a novel Australian fungus, Aspergillus nanangensis.</title>
        <authorList>
            <person name="Lacey H.J."/>
            <person name="Gilchrist C.L.M."/>
            <person name="Crombie A."/>
            <person name="Kalaitzis J.A."/>
            <person name="Vuong D."/>
            <person name="Rutledge P.J."/>
            <person name="Turner P."/>
            <person name="Pitt J.I."/>
            <person name="Lacey E."/>
            <person name="Chooi Y.H."/>
            <person name="Piggott A.M."/>
        </authorList>
    </citation>
    <scope>NUCLEOTIDE SEQUENCE</scope>
    <source>
        <strain evidence="2">MST-FP2251</strain>
    </source>
</reference>
<evidence type="ECO:0000256" key="1">
    <source>
        <dbReference type="SAM" id="MobiDB-lite"/>
    </source>
</evidence>
<comment type="caution">
    <text evidence="2">The sequence shown here is derived from an EMBL/GenBank/DDBJ whole genome shotgun (WGS) entry which is preliminary data.</text>
</comment>
<protein>
    <submittedName>
        <fullName evidence="2">Uncharacterized protein</fullName>
    </submittedName>
</protein>
<dbReference type="Proteomes" id="UP001194746">
    <property type="component" value="Unassembled WGS sequence"/>
</dbReference>